<comment type="similarity">
    <text evidence="1">Belongs to the Gfo/Idh/MocA family.</text>
</comment>
<reference evidence="4 5" key="2">
    <citation type="journal article" date="2011" name="Stand. Genomic Sci.">
        <title>Complete genome sequence of Mahella australiensis type strain (50-1 BON).</title>
        <authorList>
            <person name="Sikorski J."/>
            <person name="Teshima H."/>
            <person name="Nolan M."/>
            <person name="Lucas S."/>
            <person name="Hammon N."/>
            <person name="Deshpande S."/>
            <person name="Cheng J.F."/>
            <person name="Pitluck S."/>
            <person name="Liolios K."/>
            <person name="Pagani I."/>
            <person name="Ivanova N."/>
            <person name="Huntemann M."/>
            <person name="Mavromatis K."/>
            <person name="Ovchinikova G."/>
            <person name="Pati A."/>
            <person name="Tapia R."/>
            <person name="Han C."/>
            <person name="Goodwin L."/>
            <person name="Chen A."/>
            <person name="Palaniappan K."/>
            <person name="Land M."/>
            <person name="Hauser L."/>
            <person name="Ngatchou-Djao O.D."/>
            <person name="Rohde M."/>
            <person name="Pukall R."/>
            <person name="Spring S."/>
            <person name="Abt B."/>
            <person name="Goker M."/>
            <person name="Detter J.C."/>
            <person name="Woyke T."/>
            <person name="Bristow J."/>
            <person name="Markowitz V."/>
            <person name="Hugenholtz P."/>
            <person name="Eisen J.A."/>
            <person name="Kyrpides N.C."/>
            <person name="Klenk H.P."/>
            <person name="Lapidus A."/>
        </authorList>
    </citation>
    <scope>NUCLEOTIDE SEQUENCE [LARGE SCALE GENOMIC DNA]</scope>
    <source>
        <strain evidence="5">DSM 15567 / CIP 107919 / 50-1 BON</strain>
    </source>
</reference>
<dbReference type="Pfam" id="PF02894">
    <property type="entry name" value="GFO_IDH_MocA_C"/>
    <property type="match status" value="1"/>
</dbReference>
<dbReference type="Pfam" id="PF01408">
    <property type="entry name" value="GFO_IDH_MocA"/>
    <property type="match status" value="1"/>
</dbReference>
<dbReference type="InterPro" id="IPR036291">
    <property type="entry name" value="NAD(P)-bd_dom_sf"/>
</dbReference>
<keyword evidence="5" id="KW-1185">Reference proteome</keyword>
<evidence type="ECO:0000313" key="5">
    <source>
        <dbReference type="Proteomes" id="UP000008457"/>
    </source>
</evidence>
<dbReference type="Proteomes" id="UP000008457">
    <property type="component" value="Chromosome"/>
</dbReference>
<feature type="domain" description="Gfo/Idh/MocA-like oxidoreductase N-terminal" evidence="2">
    <location>
        <begin position="4"/>
        <end position="124"/>
    </location>
</feature>
<dbReference type="SUPFAM" id="SSF51735">
    <property type="entry name" value="NAD(P)-binding Rossmann-fold domains"/>
    <property type="match status" value="1"/>
</dbReference>
<evidence type="ECO:0000256" key="1">
    <source>
        <dbReference type="ARBA" id="ARBA00010928"/>
    </source>
</evidence>
<name>F4A3E4_MAHA5</name>
<proteinExistence type="inferred from homology"/>
<evidence type="ECO:0000313" key="4">
    <source>
        <dbReference type="EMBL" id="AEE97399.1"/>
    </source>
</evidence>
<dbReference type="SUPFAM" id="SSF55347">
    <property type="entry name" value="Glyceraldehyde-3-phosphate dehydrogenase-like, C-terminal domain"/>
    <property type="match status" value="1"/>
</dbReference>
<gene>
    <name evidence="4" type="ordered locus">Mahau_2228</name>
</gene>
<reference evidence="5" key="1">
    <citation type="submission" date="2010-11" db="EMBL/GenBank/DDBJ databases">
        <title>The complete genome of Mahella australiensis DSM 15567.</title>
        <authorList>
            <consortium name="US DOE Joint Genome Institute (JGI-PGF)"/>
            <person name="Lucas S."/>
            <person name="Copeland A."/>
            <person name="Lapidus A."/>
            <person name="Bruce D."/>
            <person name="Goodwin L."/>
            <person name="Pitluck S."/>
            <person name="Kyrpides N."/>
            <person name="Mavromatis K."/>
            <person name="Pagani I."/>
            <person name="Ivanova N."/>
            <person name="Teshima H."/>
            <person name="Brettin T."/>
            <person name="Detter J.C."/>
            <person name="Han C."/>
            <person name="Tapia R."/>
            <person name="Land M."/>
            <person name="Hauser L."/>
            <person name="Markowitz V."/>
            <person name="Cheng J.-F."/>
            <person name="Hugenholtz P."/>
            <person name="Woyke T."/>
            <person name="Wu D."/>
            <person name="Spring S."/>
            <person name="Pukall R."/>
            <person name="Steenblock K."/>
            <person name="Schneider S."/>
            <person name="Klenk H.-P."/>
            <person name="Eisen J.A."/>
        </authorList>
    </citation>
    <scope>NUCLEOTIDE SEQUENCE [LARGE SCALE GENOMIC DNA]</scope>
    <source>
        <strain evidence="5">DSM 15567 / CIP 107919 / 50-1 BON</strain>
    </source>
</reference>
<dbReference type="OrthoDB" id="240873at2"/>
<feature type="domain" description="Gfo/Idh/MocA-like oxidoreductase C-terminal" evidence="3">
    <location>
        <begin position="139"/>
        <end position="343"/>
    </location>
</feature>
<dbReference type="AlphaFoldDB" id="F4A3E4"/>
<dbReference type="PANTHER" id="PTHR42840">
    <property type="entry name" value="NAD(P)-BINDING ROSSMANN-FOLD SUPERFAMILY PROTEIN-RELATED"/>
    <property type="match status" value="1"/>
</dbReference>
<dbReference type="GO" id="GO:0016491">
    <property type="term" value="F:oxidoreductase activity"/>
    <property type="evidence" value="ECO:0007669"/>
    <property type="project" value="TreeGrafter"/>
</dbReference>
<dbReference type="RefSeq" id="WP_013781826.1">
    <property type="nucleotide sequence ID" value="NC_015520.1"/>
</dbReference>
<dbReference type="eggNOG" id="COG0673">
    <property type="taxonomic scope" value="Bacteria"/>
</dbReference>
<dbReference type="GO" id="GO:0000166">
    <property type="term" value="F:nucleotide binding"/>
    <property type="evidence" value="ECO:0007669"/>
    <property type="project" value="InterPro"/>
</dbReference>
<dbReference type="STRING" id="697281.Mahau_2228"/>
<dbReference type="InterPro" id="IPR000683">
    <property type="entry name" value="Gfo/Idh/MocA-like_OxRdtase_N"/>
</dbReference>
<dbReference type="InterPro" id="IPR004104">
    <property type="entry name" value="Gfo/Idh/MocA-like_OxRdtase_C"/>
</dbReference>
<evidence type="ECO:0000259" key="3">
    <source>
        <dbReference type="Pfam" id="PF02894"/>
    </source>
</evidence>
<evidence type="ECO:0000259" key="2">
    <source>
        <dbReference type="Pfam" id="PF01408"/>
    </source>
</evidence>
<dbReference type="EMBL" id="CP002360">
    <property type="protein sequence ID" value="AEE97399.1"/>
    <property type="molecule type" value="Genomic_DNA"/>
</dbReference>
<organism evidence="4 5">
    <name type="scientific">Mahella australiensis (strain DSM 15567 / CIP 107919 / 50-1 BON)</name>
    <dbReference type="NCBI Taxonomy" id="697281"/>
    <lineage>
        <taxon>Bacteria</taxon>
        <taxon>Bacillati</taxon>
        <taxon>Bacillota</taxon>
        <taxon>Clostridia</taxon>
        <taxon>Thermoanaerobacterales</taxon>
        <taxon>Thermoanaerobacterales Family IV. Incertae Sedis</taxon>
        <taxon>Mahella</taxon>
    </lineage>
</organism>
<dbReference type="GO" id="GO:0005737">
    <property type="term" value="C:cytoplasm"/>
    <property type="evidence" value="ECO:0007669"/>
    <property type="project" value="TreeGrafter"/>
</dbReference>
<accession>F4A3E4</accession>
<dbReference type="GO" id="GO:0006740">
    <property type="term" value="P:NADPH regeneration"/>
    <property type="evidence" value="ECO:0007669"/>
    <property type="project" value="TreeGrafter"/>
</dbReference>
<dbReference type="Gene3D" id="3.30.360.10">
    <property type="entry name" value="Dihydrodipicolinate Reductase, domain 2"/>
    <property type="match status" value="1"/>
</dbReference>
<dbReference type="PANTHER" id="PTHR42840:SF5">
    <property type="entry name" value="NAD(P)-BINDING ROSSMANN-FOLD SUPERFAMILY PROTEIN"/>
    <property type="match status" value="1"/>
</dbReference>
<protein>
    <submittedName>
        <fullName evidence="4">Oxidoreductase domain protein</fullName>
    </submittedName>
</protein>
<dbReference type="Gene3D" id="3.40.50.720">
    <property type="entry name" value="NAD(P)-binding Rossmann-like Domain"/>
    <property type="match status" value="1"/>
</dbReference>
<dbReference type="KEGG" id="mas:Mahau_2228"/>
<sequence>MKKLRVGIIGVGMAFEKLHYPAYQQLQDKYQIVALCDQDRQKAENWRNTLGLKPEDIYDDHRDIIKRTDIDVFDIMVPIELNFQVTEDVAKAGKPIICEKPLAPTRQEAEAARELPRRYNVPIMIAENYRYNEENNIIRDLIRTQDIGEVYYFIENRVVNFPDEMLKDDFAAREWRQHPEFPGGIFMDYCIHDIAGLRHIFGAIDSVHAFGRKQRDMEEDEFSPYSVIQANMQFKSGVLGQFSFFGEGMEMQRPLIGLRIFGTKGEVYLEERSCGTINIAYNDGTSRQIPYTPGRGYYNELANFYNAVMGQEPLYTTPEMEYGDAITIFAILDSIQRKSPVAVDRELAFAR</sequence>
<dbReference type="HOGENOM" id="CLU_023194_3_1_9"/>